<proteinExistence type="predicted"/>
<evidence type="ECO:0000256" key="10">
    <source>
        <dbReference type="SAM" id="Phobius"/>
    </source>
</evidence>
<evidence type="ECO:0000313" key="14">
    <source>
        <dbReference type="Proteomes" id="UP000605568"/>
    </source>
</evidence>
<keyword evidence="2" id="KW-0645">Protease</keyword>
<organism evidence="13 14">
    <name type="scientific">Lentzea cavernae</name>
    <dbReference type="NCBI Taxonomy" id="2020703"/>
    <lineage>
        <taxon>Bacteria</taxon>
        <taxon>Bacillati</taxon>
        <taxon>Actinomycetota</taxon>
        <taxon>Actinomycetes</taxon>
        <taxon>Pseudonocardiales</taxon>
        <taxon>Pseudonocardiaceae</taxon>
        <taxon>Lentzea</taxon>
    </lineage>
</organism>
<dbReference type="Proteomes" id="UP000605568">
    <property type="component" value="Unassembled WGS sequence"/>
</dbReference>
<feature type="region of interest" description="Disordered" evidence="9">
    <location>
        <begin position="1"/>
        <end position="207"/>
    </location>
</feature>
<evidence type="ECO:0000256" key="6">
    <source>
        <dbReference type="ARBA" id="ARBA00023268"/>
    </source>
</evidence>
<comment type="catalytic activity">
    <reaction evidence="8">
        <text>[GlcNAc-(1-&gt;4)-Mur2Ac(oyl-L-Ala-gamma-D-Glu-L-Lys-D-Ala-D-Ala)](n)-di-trans,octa-cis-undecaprenyl diphosphate + beta-D-GlcNAc-(1-&gt;4)-Mur2Ac(oyl-L-Ala-gamma-D-Glu-L-Lys-D-Ala-D-Ala)-di-trans,octa-cis-undecaprenyl diphosphate = [GlcNAc-(1-&gt;4)-Mur2Ac(oyl-L-Ala-gamma-D-Glu-L-Lys-D-Ala-D-Ala)](n+1)-di-trans,octa-cis-undecaprenyl diphosphate + di-trans,octa-cis-undecaprenyl diphosphate + H(+)</text>
        <dbReference type="Rhea" id="RHEA:23708"/>
        <dbReference type="Rhea" id="RHEA-COMP:9602"/>
        <dbReference type="Rhea" id="RHEA-COMP:9603"/>
        <dbReference type="ChEBI" id="CHEBI:15378"/>
        <dbReference type="ChEBI" id="CHEBI:58405"/>
        <dbReference type="ChEBI" id="CHEBI:60033"/>
        <dbReference type="ChEBI" id="CHEBI:78435"/>
        <dbReference type="EC" id="2.4.99.28"/>
    </reaction>
</comment>
<feature type="domain" description="Penicillin-binding protein transpeptidase" evidence="11">
    <location>
        <begin position="567"/>
        <end position="803"/>
    </location>
</feature>
<evidence type="ECO:0000256" key="5">
    <source>
        <dbReference type="ARBA" id="ARBA00022801"/>
    </source>
</evidence>
<evidence type="ECO:0000256" key="3">
    <source>
        <dbReference type="ARBA" id="ARBA00022676"/>
    </source>
</evidence>
<evidence type="ECO:0000256" key="9">
    <source>
        <dbReference type="SAM" id="MobiDB-lite"/>
    </source>
</evidence>
<dbReference type="SUPFAM" id="SSF53955">
    <property type="entry name" value="Lysozyme-like"/>
    <property type="match status" value="1"/>
</dbReference>
<dbReference type="InterPro" id="IPR012338">
    <property type="entry name" value="Beta-lactam/transpept-like"/>
</dbReference>
<feature type="compositionally biased region" description="Pro residues" evidence="9">
    <location>
        <begin position="101"/>
        <end position="125"/>
    </location>
</feature>
<keyword evidence="6" id="KW-0511">Multifunctional enzyme</keyword>
<dbReference type="EMBL" id="BNAR01000003">
    <property type="protein sequence ID" value="GHH35728.1"/>
    <property type="molecule type" value="Genomic_DNA"/>
</dbReference>
<gene>
    <name evidence="13" type="primary">pbp</name>
    <name evidence="13" type="ORF">GCM10017774_21410</name>
</gene>
<keyword evidence="1" id="KW-0121">Carboxypeptidase</keyword>
<feature type="compositionally biased region" description="Acidic residues" evidence="9">
    <location>
        <begin position="190"/>
        <end position="207"/>
    </location>
</feature>
<evidence type="ECO:0000256" key="2">
    <source>
        <dbReference type="ARBA" id="ARBA00022670"/>
    </source>
</evidence>
<evidence type="ECO:0000259" key="11">
    <source>
        <dbReference type="Pfam" id="PF00905"/>
    </source>
</evidence>
<evidence type="ECO:0000259" key="12">
    <source>
        <dbReference type="Pfam" id="PF00912"/>
    </source>
</evidence>
<dbReference type="InterPro" id="IPR001460">
    <property type="entry name" value="PCN-bd_Tpept"/>
</dbReference>
<dbReference type="Pfam" id="PF00912">
    <property type="entry name" value="Transgly"/>
    <property type="match status" value="1"/>
</dbReference>
<evidence type="ECO:0000256" key="4">
    <source>
        <dbReference type="ARBA" id="ARBA00022679"/>
    </source>
</evidence>
<protein>
    <submittedName>
        <fullName evidence="13">Penicillin-binding protein</fullName>
    </submittedName>
</protein>
<dbReference type="InterPro" id="IPR023346">
    <property type="entry name" value="Lysozyme-like_dom_sf"/>
</dbReference>
<feature type="compositionally biased region" description="Gly residues" evidence="9">
    <location>
        <begin position="127"/>
        <end position="143"/>
    </location>
</feature>
<dbReference type="InterPro" id="IPR001264">
    <property type="entry name" value="Glyco_trans_51"/>
</dbReference>
<dbReference type="PANTHER" id="PTHR32282">
    <property type="entry name" value="BINDING PROTEIN TRANSPEPTIDASE, PUTATIVE-RELATED"/>
    <property type="match status" value="1"/>
</dbReference>
<sequence length="929" mass="98211">MNDQHDDRQRGGEPQWPTGDDPDGGGTRRDVPNQPRPGTPPGGFARPPQGGTPPGGFPQQQPPRRPNGPGGPQGGPGVPQGGPGRPQGPVNGPGGPQGGPGGPPGGPGRPPTPPGGMPIAPPPGARRPGGPGGPGGPQGGPGGPGRPVPPRKPGEERTTQMPPVNRPTQREPELITHREPEDEFLMAGVGDDDDDYEYDDEPELTEEEERRLRKKKIWKRVRIGAFVAIGLMILGPVIAVAVAYPLVDWPRPDKIAAGQDKTITLLYSDSSEMGKITSPGENRTLLTYEELPDTVKQAVMAAEDANFYDNPGFDAKAIVRAVWIQATGGSSGGSGLTQQYIKKATNNEAPTLTRKFTELVKAYKMSNESDHNTILTAYMNTVYFGRGANGMKAASQVYYDKQMKDLTPSEAAFIAGMIQIPSWSEDEEHAKKRWEFVMKQMREKGWISQADYDARQYPTPLPFEQTQPASLDGPLARVSQQVQNEIDSELIGLTMEKAQKEGVTVTTTIDPKMQQAALDAVNSVMEGQDPDLRTSLSAIEPQSGAVKAYYPGKEGLKGIDYAKGTIQEAGSSFKPFDLVAALKAGKGIGDTYDATPRKIAGVEVRNAGSSQCGKQCPIKQAMKESLNTVFYDMVAGPEGTGTKAVADAAHAAGIPKVVRVGGQEKQTLVGEGGNAPTAGIAIGADSAQVRPFDMASAYATFAARGIYREPFFVTKIVGPTGDVLYQHVDKPVPAFDPVETKSRDIADNVTETLKEIPSGAIACAGGRPCAGKTGTHELPGSLDQNSKAWMVGYTPQLSASVWVGKDQGNVAIKDKTGRAVFGSGLPGLMWKKFMDGALAGAQKEAFPKPNPLGNFNPPRKSDPPVIPSSNNKPSSAEQPPSQTSEPGKPSQTKPQPPGGCIPNINCPDPSDDPDPSTSGRPRGGSPGEG</sequence>
<feature type="compositionally biased region" description="Polar residues" evidence="9">
    <location>
        <begin position="867"/>
        <end position="893"/>
    </location>
</feature>
<dbReference type="Pfam" id="PF00905">
    <property type="entry name" value="Transpeptidase"/>
    <property type="match status" value="1"/>
</dbReference>
<dbReference type="SUPFAM" id="SSF56601">
    <property type="entry name" value="beta-lactamase/transpeptidase-like"/>
    <property type="match status" value="1"/>
</dbReference>
<dbReference type="Gene3D" id="3.40.710.10">
    <property type="entry name" value="DD-peptidase/beta-lactamase superfamily"/>
    <property type="match status" value="1"/>
</dbReference>
<dbReference type="Gene3D" id="1.10.3810.10">
    <property type="entry name" value="Biosynthetic peptidoglycan transglycosylase-like"/>
    <property type="match status" value="1"/>
</dbReference>
<dbReference type="PANTHER" id="PTHR32282:SF34">
    <property type="entry name" value="PENICILLIN-BINDING PROTEIN 1A"/>
    <property type="match status" value="1"/>
</dbReference>
<keyword evidence="14" id="KW-1185">Reference proteome</keyword>
<feature type="domain" description="Glycosyl transferase family 51" evidence="12">
    <location>
        <begin position="274"/>
        <end position="441"/>
    </location>
</feature>
<keyword evidence="10" id="KW-0812">Transmembrane</keyword>
<dbReference type="InterPro" id="IPR036950">
    <property type="entry name" value="PBP_transglycosylase"/>
</dbReference>
<feature type="region of interest" description="Disordered" evidence="9">
    <location>
        <begin position="844"/>
        <end position="929"/>
    </location>
</feature>
<feature type="compositionally biased region" description="Basic and acidic residues" evidence="9">
    <location>
        <begin position="168"/>
        <end position="180"/>
    </location>
</feature>
<keyword evidence="5" id="KW-0378">Hydrolase</keyword>
<dbReference type="InterPro" id="IPR050396">
    <property type="entry name" value="Glycosyltr_51/Transpeptidase"/>
</dbReference>
<evidence type="ECO:0000256" key="7">
    <source>
        <dbReference type="ARBA" id="ARBA00034000"/>
    </source>
</evidence>
<evidence type="ECO:0000313" key="13">
    <source>
        <dbReference type="EMBL" id="GHH35728.1"/>
    </source>
</evidence>
<dbReference type="RefSeq" id="WP_191297729.1">
    <property type="nucleotide sequence ID" value="NZ_BNAR01000003.1"/>
</dbReference>
<keyword evidence="10" id="KW-0472">Membrane</keyword>
<evidence type="ECO:0000256" key="8">
    <source>
        <dbReference type="ARBA" id="ARBA00049902"/>
    </source>
</evidence>
<accession>A0ABQ3M8G1</accession>
<name>A0ABQ3M8G1_9PSEU</name>
<feature type="transmembrane region" description="Helical" evidence="10">
    <location>
        <begin position="223"/>
        <end position="247"/>
    </location>
</feature>
<feature type="compositionally biased region" description="Basic and acidic residues" evidence="9">
    <location>
        <begin position="1"/>
        <end position="11"/>
    </location>
</feature>
<comment type="caution">
    <text evidence="13">The sequence shown here is derived from an EMBL/GenBank/DDBJ whole genome shotgun (WGS) entry which is preliminary data.</text>
</comment>
<keyword evidence="10" id="KW-1133">Transmembrane helix</keyword>
<keyword evidence="3" id="KW-0328">Glycosyltransferase</keyword>
<evidence type="ECO:0000256" key="1">
    <source>
        <dbReference type="ARBA" id="ARBA00022645"/>
    </source>
</evidence>
<feature type="compositionally biased region" description="Gly residues" evidence="9">
    <location>
        <begin position="68"/>
        <end position="100"/>
    </location>
</feature>
<reference evidence="14" key="1">
    <citation type="journal article" date="2019" name="Int. J. Syst. Evol. Microbiol.">
        <title>The Global Catalogue of Microorganisms (GCM) 10K type strain sequencing project: providing services to taxonomists for standard genome sequencing and annotation.</title>
        <authorList>
            <consortium name="The Broad Institute Genomics Platform"/>
            <consortium name="The Broad Institute Genome Sequencing Center for Infectious Disease"/>
            <person name="Wu L."/>
            <person name="Ma J."/>
        </authorList>
    </citation>
    <scope>NUCLEOTIDE SEQUENCE [LARGE SCALE GENOMIC DNA]</scope>
    <source>
        <strain evidence="14">CGMCC 4.7367</strain>
    </source>
</reference>
<keyword evidence="4" id="KW-0808">Transferase</keyword>
<comment type="catalytic activity">
    <reaction evidence="7">
        <text>Preferential cleavage: (Ac)2-L-Lys-D-Ala-|-D-Ala. Also transpeptidation of peptidyl-alanyl moieties that are N-acyl substituents of D-alanine.</text>
        <dbReference type="EC" id="3.4.16.4"/>
    </reaction>
</comment>